<dbReference type="GO" id="GO:0016740">
    <property type="term" value="F:transferase activity"/>
    <property type="evidence" value="ECO:0007669"/>
    <property type="project" value="UniProtKB-KW"/>
</dbReference>
<dbReference type="Proteomes" id="UP000516117">
    <property type="component" value="Chromosome"/>
</dbReference>
<sequence>MDVGALRHIEGIEIAYAVAHAIGVSNGIRVLAIKGLVGVWHGLREPRIPSDVDVLVHPADFDRYLAALGTAGWRSRLGEFNDFLGRHHSVTVLNEKMPCDIDVHRWWPGFLADPGTAFENLWARSLPIDLAARQVPAADQASSILLMALHSLRSSPDNPRHRDELRYLCTYVDRLGADSEDLAGLAHMTGADVALEGVLSCLGVPSAEPGSHLDLEFVRSWRERSHGRMPAARVWWRHVRGGSLLTWPGRVKTALWPSEELFRAGRNVPPGRTALNEARRERLFHGLRTLPAALLAWAGIRTRTVVNDSGIKPREPAGLAPRTPGGRSGG</sequence>
<dbReference type="KEGG" id="tdf:H9L22_12390"/>
<accession>A0A7H0H3E8</accession>
<organism evidence="2 3">
    <name type="scientific">Tessaracoccus defluvii</name>
    <dbReference type="NCBI Taxonomy" id="1285901"/>
    <lineage>
        <taxon>Bacteria</taxon>
        <taxon>Bacillati</taxon>
        <taxon>Actinomycetota</taxon>
        <taxon>Actinomycetes</taxon>
        <taxon>Propionibacteriales</taxon>
        <taxon>Propionibacteriaceae</taxon>
        <taxon>Tessaracoccus</taxon>
    </lineage>
</organism>
<evidence type="ECO:0000256" key="1">
    <source>
        <dbReference type="SAM" id="MobiDB-lite"/>
    </source>
</evidence>
<dbReference type="InterPro" id="IPR039498">
    <property type="entry name" value="NTP_transf_5"/>
</dbReference>
<reference evidence="2 3" key="1">
    <citation type="submission" date="2020-08" db="EMBL/GenBank/DDBJ databases">
        <title>Genome sequence of Tessaracoccus defluvii JCM 17540T.</title>
        <authorList>
            <person name="Hyun D.-W."/>
            <person name="Bae J.-W."/>
        </authorList>
    </citation>
    <scope>NUCLEOTIDE SEQUENCE [LARGE SCALE GENOMIC DNA]</scope>
    <source>
        <strain evidence="2 3">JCM 17540</strain>
    </source>
</reference>
<feature type="region of interest" description="Disordered" evidence="1">
    <location>
        <begin position="308"/>
        <end position="330"/>
    </location>
</feature>
<evidence type="ECO:0000313" key="3">
    <source>
        <dbReference type="Proteomes" id="UP000516117"/>
    </source>
</evidence>
<protein>
    <submittedName>
        <fullName evidence="2">Nucleotidyltransferase family protein</fullName>
    </submittedName>
</protein>
<keyword evidence="3" id="KW-1185">Reference proteome</keyword>
<dbReference type="EMBL" id="CP060789">
    <property type="protein sequence ID" value="QNP55064.1"/>
    <property type="molecule type" value="Genomic_DNA"/>
</dbReference>
<dbReference type="AlphaFoldDB" id="A0A7H0H3E8"/>
<keyword evidence="2" id="KW-0808">Transferase</keyword>
<evidence type="ECO:0000313" key="2">
    <source>
        <dbReference type="EMBL" id="QNP55064.1"/>
    </source>
</evidence>
<dbReference type="Pfam" id="PF14907">
    <property type="entry name" value="NTP_transf_5"/>
    <property type="match status" value="1"/>
</dbReference>
<proteinExistence type="predicted"/>
<name>A0A7H0H3E8_9ACTN</name>
<gene>
    <name evidence="2" type="ORF">H9L22_12390</name>
</gene>
<dbReference type="RefSeq" id="WP_187720200.1">
    <property type="nucleotide sequence ID" value="NZ_CP060789.1"/>
</dbReference>